<evidence type="ECO:0000313" key="2">
    <source>
        <dbReference type="Proteomes" id="UP000006062"/>
    </source>
</evidence>
<protein>
    <recommendedName>
        <fullName evidence="3">Esterase</fullName>
    </recommendedName>
</protein>
<dbReference type="InterPro" id="IPR000801">
    <property type="entry name" value="Esterase-like"/>
</dbReference>
<evidence type="ECO:0000313" key="1">
    <source>
        <dbReference type="EMBL" id="AFL74681.1"/>
    </source>
</evidence>
<dbReference type="AlphaFoldDB" id="I3YCG3"/>
<dbReference type="eggNOG" id="COG0627">
    <property type="taxonomic scope" value="Bacteria"/>
</dbReference>
<reference evidence="1 2" key="1">
    <citation type="submission" date="2012-06" db="EMBL/GenBank/DDBJ databases">
        <title>Complete sequence of Thiocystis violascens DSM 198.</title>
        <authorList>
            <consortium name="US DOE Joint Genome Institute"/>
            <person name="Lucas S."/>
            <person name="Han J."/>
            <person name="Lapidus A."/>
            <person name="Cheng J.-F."/>
            <person name="Goodwin L."/>
            <person name="Pitluck S."/>
            <person name="Peters L."/>
            <person name="Ovchinnikova G."/>
            <person name="Teshima H."/>
            <person name="Detter J.C."/>
            <person name="Han C."/>
            <person name="Tapia R."/>
            <person name="Land M."/>
            <person name="Hauser L."/>
            <person name="Kyrpides N."/>
            <person name="Ivanova N."/>
            <person name="Pagani I."/>
            <person name="Vogl K."/>
            <person name="Liu Z."/>
            <person name="Frigaard N.-U."/>
            <person name="Bryant D."/>
            <person name="Woyke T."/>
        </authorList>
    </citation>
    <scope>NUCLEOTIDE SEQUENCE [LARGE SCALE GENOMIC DNA]</scope>
    <source>
        <strain evidence="2">ATCC 17096 / DSM 198 / 6111</strain>
    </source>
</reference>
<name>I3YCG3_THIV6</name>
<keyword evidence="2" id="KW-1185">Reference proteome</keyword>
<dbReference type="EMBL" id="CP003154">
    <property type="protein sequence ID" value="AFL74681.1"/>
    <property type="molecule type" value="Genomic_DNA"/>
</dbReference>
<dbReference type="PANTHER" id="PTHR48098">
    <property type="entry name" value="ENTEROCHELIN ESTERASE-RELATED"/>
    <property type="match status" value="1"/>
</dbReference>
<dbReference type="SUPFAM" id="SSF53474">
    <property type="entry name" value="alpha/beta-Hydrolases"/>
    <property type="match status" value="1"/>
</dbReference>
<dbReference type="eggNOG" id="COG4947">
    <property type="taxonomic scope" value="Bacteria"/>
</dbReference>
<dbReference type="HOGENOM" id="CLU_090325_0_0_6"/>
<dbReference type="Pfam" id="PF00756">
    <property type="entry name" value="Esterase"/>
    <property type="match status" value="1"/>
</dbReference>
<dbReference type="OrthoDB" id="9775130at2"/>
<evidence type="ECO:0008006" key="3">
    <source>
        <dbReference type="Google" id="ProtNLM"/>
    </source>
</evidence>
<sequence length="242" mass="28536">MNREYHRWYSHRLGREMELLVFGHAGAKVLVFPTRDGRFHEYEDLRLVESLRHKIEAGQLQLYCVDSIDWESLYCFWNHPADRIRRHHAFEDYVLNEVLPLMAAKNPHPCTISHGCSLGAFHAVNIAFRHPHLFRKVAAFSGRYDLSLNVEDFRDLFGGHRDDLTYFHTPTQYLPNLGCPDRLAALRRLDIVLVVGSQDPFLDNNRYLSRLLWDKGIWHTLHEWDGRAHQGHAWRRMAPLYV</sequence>
<accession>I3YCG3</accession>
<dbReference type="InterPro" id="IPR029058">
    <property type="entry name" value="AB_hydrolase_fold"/>
</dbReference>
<dbReference type="Gene3D" id="3.40.50.1820">
    <property type="entry name" value="alpha/beta hydrolase"/>
    <property type="match status" value="1"/>
</dbReference>
<proteinExistence type="predicted"/>
<dbReference type="Proteomes" id="UP000006062">
    <property type="component" value="Chromosome"/>
</dbReference>
<dbReference type="STRING" id="765911.Thivi_2763"/>
<dbReference type="PANTHER" id="PTHR48098:SF3">
    <property type="entry name" value="IRON(III) ENTEROBACTIN ESTERASE"/>
    <property type="match status" value="1"/>
</dbReference>
<dbReference type="KEGG" id="tvi:Thivi_2763"/>
<gene>
    <name evidence="1" type="ordered locus">Thivi_2763</name>
</gene>
<dbReference type="RefSeq" id="WP_014779115.1">
    <property type="nucleotide sequence ID" value="NC_018012.1"/>
</dbReference>
<dbReference type="InterPro" id="IPR050583">
    <property type="entry name" value="Mycobacterial_A85_antigen"/>
</dbReference>
<organism evidence="1 2">
    <name type="scientific">Thiocystis violascens (strain ATCC 17096 / DSM 198 / 6111)</name>
    <name type="common">Chromatium violascens</name>
    <dbReference type="NCBI Taxonomy" id="765911"/>
    <lineage>
        <taxon>Bacteria</taxon>
        <taxon>Pseudomonadati</taxon>
        <taxon>Pseudomonadota</taxon>
        <taxon>Gammaproteobacteria</taxon>
        <taxon>Chromatiales</taxon>
        <taxon>Chromatiaceae</taxon>
        <taxon>Thiocystis</taxon>
    </lineage>
</organism>